<sequence length="906" mass="102410">MTSVGDRIEGHLFVLKAIMDRDKLTLEESLSRYPGLVPTDDHDAVRRHWEQHERTTTIIRTVRPTELTATGGPRPWAENWNSAEGYYWARQRRFLSHVLRRQDYEIDSVDLASDRVLAHLENPRHPEPFSVRGLVVGHVQSGKTSNFSALIAKASDAGYKIIIVLSGLHNTLRQQTQRRLQRDLGHENVPFPKGVGQGDPEKYWTWLTRDDLDGDFDPGVNVGPLQGQNQVILVVKKNKTRLDRLLDWLENKVPEHVPVLVVDDEADQASVNTGGNRPDDEPVSEVLDLRAADFDGEMPADDELDPSAINLRIRRLLRCFARVSYVAYTATPFANILINPNAEDREGGGDLFPRDFILTLPHPPGQKYVGSDRLFGREQLPGEVGQVDGLDVIRIVPELEVEQVIPPKGKRKPYTPVIPSTLKAALIDFLLASAGRMARNGADQPCTMLVHIDMRKEAQDKLAAEITAELGHMRQQWRYDRENFLPVLSDRWDTEFRPLTSSMDLDNDAPFQKLEQHLDALLTPGVEVRILNSNHEDELDFEIEPDLKAVLVGGNKLSRGVTVEGLLVSYFVRRSPYYDTLLQMGRWFGYRGDYVDLTRLYSTQLLVTWFHDLATIEEELRRQIEHYARRKLTPWDAAPRIRSHEKMLPTAKNKMKDTSLQQESFDGRKLQTLRFPFDDPMILDLCSENLGTTRALLGSLGAPHRADPGRLNWEGVSPEAVVRFIELFRFSDQSAFDVPSVASYIQAQTQHNELVSWRVMVSSARVQHDEHRTVDLGISGHPEVTMIQRSRLAKDPSSLGVVTEPEDELQGLTSAQIEEARKLQESGDFSTLGDAFRSQRSSREGLLVLYPVDPSSGVGANAKNRRRLFDEGIERPECVLAYAVSFPYSTSPRSLPYVVGHKAGRP</sequence>
<keyword evidence="2" id="KW-0378">Hydrolase</keyword>
<feature type="domain" description="Putative endonuclease Z1" evidence="1">
    <location>
        <begin position="422"/>
        <end position="648"/>
    </location>
</feature>
<dbReference type="RefSeq" id="WP_053134607.1">
    <property type="nucleotide sequence ID" value="NZ_CP012382.1"/>
</dbReference>
<dbReference type="KEGG" id="samb:SAM23877_4037"/>
<dbReference type="EMBL" id="CP012382">
    <property type="protein sequence ID" value="AKZ57082.1"/>
    <property type="molecule type" value="Genomic_DNA"/>
</dbReference>
<keyword evidence="2" id="KW-0540">Nuclease</keyword>
<dbReference type="Proteomes" id="UP000061018">
    <property type="component" value="Chromosome"/>
</dbReference>
<name>A0A0K2AWA0_STRA7</name>
<proteinExistence type="predicted"/>
<evidence type="ECO:0000313" key="3">
    <source>
        <dbReference type="Proteomes" id="UP000061018"/>
    </source>
</evidence>
<protein>
    <submittedName>
        <fullName evidence="2">Endonuclease</fullName>
    </submittedName>
</protein>
<organism evidence="2 3">
    <name type="scientific">Streptomyces ambofaciens (strain ATCC 23877 / 3486 / DSM 40053 / JCM 4204 / NBRC 12836 / NRRL B-2516)</name>
    <dbReference type="NCBI Taxonomy" id="278992"/>
    <lineage>
        <taxon>Bacteria</taxon>
        <taxon>Bacillati</taxon>
        <taxon>Actinomycetota</taxon>
        <taxon>Actinomycetes</taxon>
        <taxon>Kitasatosporales</taxon>
        <taxon>Streptomycetaceae</taxon>
        <taxon>Streptomyces</taxon>
    </lineage>
</organism>
<dbReference type="AlphaFoldDB" id="A0A0K2AWA0"/>
<evidence type="ECO:0000259" key="1">
    <source>
        <dbReference type="Pfam" id="PF10593"/>
    </source>
</evidence>
<keyword evidence="2" id="KW-0255">Endonuclease</keyword>
<evidence type="ECO:0000313" key="2">
    <source>
        <dbReference type="EMBL" id="AKZ57082.1"/>
    </source>
</evidence>
<dbReference type="InterPro" id="IPR018310">
    <property type="entry name" value="Put_endonuclease_Z1-dom"/>
</dbReference>
<reference evidence="3" key="1">
    <citation type="journal article" date="2015" name="J. Biotechnol.">
        <title>Complete genome sequence of Streptomyces ambofaciens ATCC 23877, the spiramycin producer.</title>
        <authorList>
            <person name="Thibessard A."/>
            <person name="Haas D."/>
            <person name="Gerbaud C."/>
            <person name="Aigle B."/>
            <person name="Lautru S."/>
            <person name="Pernodet J.L."/>
            <person name="Leblond P."/>
        </authorList>
    </citation>
    <scope>NUCLEOTIDE SEQUENCE [LARGE SCALE GENOMIC DNA]</scope>
    <source>
        <strain evidence="3">ATCC 23877 / 3486 / DSM 40053 / JCM 4204 / NBRC 12836 / NRRL B-2516</strain>
    </source>
</reference>
<dbReference type="Pfam" id="PF10593">
    <property type="entry name" value="Z1"/>
    <property type="match status" value="1"/>
</dbReference>
<accession>A0A0K2AWA0</accession>
<gene>
    <name evidence="2" type="ORF">SAM23877_4037</name>
</gene>
<dbReference type="GO" id="GO:0004519">
    <property type="term" value="F:endonuclease activity"/>
    <property type="evidence" value="ECO:0007669"/>
    <property type="project" value="UniProtKB-KW"/>
</dbReference>